<keyword evidence="6" id="KW-0479">Metal-binding</keyword>
<protein>
    <recommendedName>
        <fullName evidence="1">RNA-directed DNA polymerase</fullName>
        <ecNumber evidence="1">2.7.7.49</ecNumber>
    </recommendedName>
</protein>
<dbReference type="InterPro" id="IPR050951">
    <property type="entry name" value="Retrovirus_Pol_polyprotein"/>
</dbReference>
<dbReference type="CDD" id="cd09274">
    <property type="entry name" value="RNase_HI_RT_Ty3"/>
    <property type="match status" value="1"/>
</dbReference>
<evidence type="ECO:0000256" key="3">
    <source>
        <dbReference type="ARBA" id="ARBA00022679"/>
    </source>
</evidence>
<dbReference type="CDD" id="cd00024">
    <property type="entry name" value="CD_CSD"/>
    <property type="match status" value="1"/>
</dbReference>
<keyword evidence="9" id="KW-0378">Hydrolase</keyword>
<dbReference type="InterPro" id="IPR023780">
    <property type="entry name" value="Chromo_domain"/>
</dbReference>
<dbReference type="CDD" id="cd00303">
    <property type="entry name" value="retropepsin_like"/>
    <property type="match status" value="1"/>
</dbReference>
<name>A0A2P6MP08_9EUKA</name>
<evidence type="ECO:0000256" key="1">
    <source>
        <dbReference type="ARBA" id="ARBA00012493"/>
    </source>
</evidence>
<feature type="compositionally biased region" description="Polar residues" evidence="16">
    <location>
        <begin position="2334"/>
        <end position="2353"/>
    </location>
</feature>
<dbReference type="FunFam" id="3.30.70.270:FF:000026">
    <property type="entry name" value="Transposon Ty3-G Gag-Pol polyprotein"/>
    <property type="match status" value="1"/>
</dbReference>
<keyword evidence="11" id="KW-0229">DNA integration</keyword>
<evidence type="ECO:0000256" key="9">
    <source>
        <dbReference type="ARBA" id="ARBA00022801"/>
    </source>
</evidence>
<reference evidence="21 22" key="1">
    <citation type="journal article" date="2018" name="Genome Biol. Evol.">
        <title>Multiple Roots of Fruiting Body Formation in Amoebozoa.</title>
        <authorList>
            <person name="Hillmann F."/>
            <person name="Forbes G."/>
            <person name="Novohradska S."/>
            <person name="Ferling I."/>
            <person name="Riege K."/>
            <person name="Groth M."/>
            <person name="Westermann M."/>
            <person name="Marz M."/>
            <person name="Spaller T."/>
            <person name="Winckler T."/>
            <person name="Schaap P."/>
            <person name="Glockner G."/>
        </authorList>
    </citation>
    <scope>NUCLEOTIDE SEQUENCE [LARGE SCALE GENOMIC DNA]</scope>
    <source>
        <strain evidence="21 22">Jena</strain>
    </source>
</reference>
<evidence type="ECO:0000259" key="19">
    <source>
        <dbReference type="PROSITE" id="PS50878"/>
    </source>
</evidence>
<evidence type="ECO:0000259" key="20">
    <source>
        <dbReference type="PROSITE" id="PS50994"/>
    </source>
</evidence>
<dbReference type="SUPFAM" id="SSF103473">
    <property type="entry name" value="MFS general substrate transporter"/>
    <property type="match status" value="1"/>
</dbReference>
<evidence type="ECO:0000256" key="17">
    <source>
        <dbReference type="SAM" id="Phobius"/>
    </source>
</evidence>
<evidence type="ECO:0000256" key="11">
    <source>
        <dbReference type="ARBA" id="ARBA00022908"/>
    </source>
</evidence>
<keyword evidence="8" id="KW-0255">Endonuclease</keyword>
<dbReference type="Gene3D" id="3.10.10.10">
    <property type="entry name" value="HIV Type 1 Reverse Transcriptase, subunit A, domain 1"/>
    <property type="match status" value="2"/>
</dbReference>
<gene>
    <name evidence="21" type="ORF">PROFUN_16196</name>
</gene>
<dbReference type="Gene3D" id="2.40.50.40">
    <property type="match status" value="1"/>
</dbReference>
<keyword evidence="22" id="KW-1185">Reference proteome</keyword>
<dbReference type="GO" id="GO:0003964">
    <property type="term" value="F:RNA-directed DNA polymerase activity"/>
    <property type="evidence" value="ECO:0007669"/>
    <property type="project" value="UniProtKB-KW"/>
</dbReference>
<evidence type="ECO:0000313" key="22">
    <source>
        <dbReference type="Proteomes" id="UP000241769"/>
    </source>
</evidence>
<dbReference type="GO" id="GO:0004190">
    <property type="term" value="F:aspartic-type endopeptidase activity"/>
    <property type="evidence" value="ECO:0007669"/>
    <property type="project" value="UniProtKB-KW"/>
</dbReference>
<sequence length="2543" mass="286305">GRVSVSQSRQETPVTTVRGSQARVVPPPALSPEEVVTPVVLADEEQDEYLPNEPEDTSPDVWSTLLSLQDELGDSHHRMDTFEIMLAENNSLLVQIRDEARRRQPPPPQERPVQNRSGVLRTPSVAQTRLPRPQALSTPLPLDFVPEKISSNRSPALSSSTPPPPTGNPPSVPSVPETGRLPLWLVQARARYSQQKLPSISEIEKLAYQPLKKHPSNTDLRRWLLAVDWRHAAFASSAEIPLDQFINSLRFGECDQIRSRADTFGLGMDDGDWDDFICAVWDTNYDVNSMPRAEQIISSASMDSKPICKTVNEWSTRVDLLFLDIPAVKATSAEKAQVFLKGLTDKIVAKGSSIAPPPPEGFLEKSTVVAWAQVAERALLAEEFRAEARKREAPTVTKNVNVSKAPKLVADSFPSQYKPPGPAQSKVFGQRKSSNSGVKPAGTPTGILYKVNRDGRLKNHPGITKYRMDDGDWDDFICAVWDTNYDVNSMPRAEQIISSASMDSKPICKTVNEWSTRVDLLFLDIPAVKATSAEKARVFLKGLTDKIVAKGNSIAPPPPEGFLEKSTVVAWAQVAERALLAEEFRAEARKREAPTVTKNVNVSKAPKLVADSFPSQYKPPGPAQSKVFGQRKSSNSGVKPAGTPTGILYKVNRDGRLKNHPGITKYRRDHALCVRCGQPDHGTSLCPPSRKIDPNYEKTVPIDFVIAERSFRAVLDVNSRVDKNDAVTVDIYSHPEDVHLGTSTVFLDTGANVSYVTPEVADKYAIEQRDHQHPYRPCGADGSLFQWATRRAQLKIGFGSHVELVVFDIMDLGGMNIVLGKDWMKIHDPILQESSNFYPVFDHEDCKHHTMGNTHVTGGNFYRIHENPRAFRQVKPFFVISSSLSDVHTSGTNVRIPSPIVAESHQMTPDTPSAGVVRPQVYLHPLTVDDNVKESVPHPSSTPLVANKIKRKNRVITTSSIQNQDKSKCILVIRSSDAVVHVVSDIQHGHSPEDKYFATYVYPVSKPVSLNTVTKESTSARVSEVVIPPEYADLAAAFSDGTESLPEHGPFDMDINLVDGKIPPMGPLYQMSELEMKIVQKYVTDMTAKGLIQPSKSPCGAPILFAKKKDGTLRLCVDYRRLNDVTVKSTYPLPLIDEMLDRIRSAKIFTALDLKDAYWLVRIKKGDEWKTAFRTRYGLFEYLVMPFGLSNCPGNFQSKVNRTFADMLDIFYADLAAAFSDGTESLPEHGPFDMDINLVDGKIPPMGPLYQMSESEMKIVQKYVTDMTAKGLIQPSKSPCGAPILFAKKKDGTLRLCVDYRRLNDVTVKSTYPLPLIDEMLDRIRSAKIFTALDLKDAYWLVRIKKGDEWKTAFRTRYGLFEYLVMPFGLSNCPGNFQSKVNRTFADMLDIFVQIYLDDFLIYSLSYTEHVTHVRQVLQRVIDEKLSVNLKKCTFHTTKVQFLGYKVTPDGVHMCPDRVEAIRNWEPPTNLKALQSFLGFCNFYRSFIRGYSSIVTPLTDMTRKNTPWRWDTSLQSAFDATKEAFISADVCRHFNPDLPIILETDASDFAISGVLSQVHSDGIHPVGFLSRKLQPAELNYDTHDKELLAIIESLKGWRHYTMETSTPFHILTDHNNLKYFMTSKSLNRRQVRWWQFLSDFNFTLEHRPGKTNVVADALSRREQDELDIGDKTAQQACLLPPHLFAALLKVTKDDSISHSQIDKRIIEAYQSDEYYHSVIKWMDNVHSKARPRFPYDSGKMKRYEEGVDDADSTDQGFELKDGLLLYNGMMYVPKSERTTILIVKHDSPIAGHYGIRKTKELVSRDYWWPKMTHDIESYVKSCDVCQRAKHSHRKQSGLLQPLSVPSDRWKSVTIDFMVELPEFQGFNAIMVVVDRFTKMSHFIPCKNTITSEETATLYIDRVFRHHGIPEHIISDRGPQFSSGFWKSFWNAIGTEPLLSTAYHPETDGQTETVNSVLNQYLRIFCSYMQDDWVPLLATAEFSYNNSIHTATGTTPFFANQGLHPNAGSGSRSISDDPNILAVKLREYSDFLQSNLERARQDMKRFADRHRLAEPDYKPGDKVLLSTKNFTTSPPKPKWADKWMGPYTIIKAAHSSSLYILDLPPQIKVFPVFHSSLLIPYVENTMEGQKRKPPPPVVIDSEVEYKYLVRWKGYGPEHDLWIPADNLENSPNLLQAFNQKGNRTQTKRRKNVLSRFATQTATRSRTLLYSLNSTIGNRPEVVKYSVQYLQSSFDFPYTKTQLISCLLLLAIRFVNEKNLKFSPPVGVEPTTFRFEAERASIAPGRLMSEFKKLFNRSKDTKYGCVRILNSNNRQTADGSRDDMSSYLDSRFQPNRASLGRRSTNGSSRPSSIIDDTQPRSRRGSVLFGTFGDEDIQGAVGWPIAARLANEEPIDETIVETEKPKNWRDPHLFYIFPTVFFFSAAFNLSGPCVYWALHDLYNGNEALAGQTNGALTGVYTAFTLIGGPIWAVISNRIGRKIVIVISILSAMLDCGIFIWKDVPVPVLYVSKVLCGSTFSFFTVASAYVSDVSTPSNRAFGFSMIW</sequence>
<feature type="transmembrane region" description="Helical" evidence="17">
    <location>
        <begin position="2479"/>
        <end position="2497"/>
    </location>
</feature>
<dbReference type="GO" id="GO:0003887">
    <property type="term" value="F:DNA-directed DNA polymerase activity"/>
    <property type="evidence" value="ECO:0007669"/>
    <property type="project" value="UniProtKB-KW"/>
</dbReference>
<dbReference type="GO" id="GO:0015074">
    <property type="term" value="P:DNA integration"/>
    <property type="evidence" value="ECO:0007669"/>
    <property type="project" value="UniProtKB-KW"/>
</dbReference>
<keyword evidence="17" id="KW-0812">Transmembrane</keyword>
<comment type="caution">
    <text evidence="21">The sequence shown here is derived from an EMBL/GenBank/DDBJ whole genome shotgun (WGS) entry which is preliminary data.</text>
</comment>
<dbReference type="InterPro" id="IPR036397">
    <property type="entry name" value="RNaseH_sf"/>
</dbReference>
<dbReference type="GO" id="GO:0004519">
    <property type="term" value="F:endonuclease activity"/>
    <property type="evidence" value="ECO:0007669"/>
    <property type="project" value="UniProtKB-KW"/>
</dbReference>
<proteinExistence type="predicted"/>
<evidence type="ECO:0000256" key="4">
    <source>
        <dbReference type="ARBA" id="ARBA00022695"/>
    </source>
</evidence>
<keyword evidence="14" id="KW-0238">DNA-binding</keyword>
<feature type="domain" description="Integrase catalytic" evidence="20">
    <location>
        <begin position="1841"/>
        <end position="2003"/>
    </location>
</feature>
<keyword evidence="12" id="KW-0695">RNA-directed DNA polymerase</keyword>
<dbReference type="SUPFAM" id="SSF50630">
    <property type="entry name" value="Acid proteases"/>
    <property type="match status" value="1"/>
</dbReference>
<evidence type="ECO:0000256" key="10">
    <source>
        <dbReference type="ARBA" id="ARBA00022842"/>
    </source>
</evidence>
<dbReference type="FunFam" id="1.10.340.70:FF:000001">
    <property type="entry name" value="Retrovirus-related Pol polyprotein from transposon gypsy-like Protein"/>
    <property type="match status" value="1"/>
</dbReference>
<dbReference type="InterPro" id="IPR021109">
    <property type="entry name" value="Peptidase_aspartic_dom_sf"/>
</dbReference>
<dbReference type="Pfam" id="PF00078">
    <property type="entry name" value="RVT_1"/>
    <property type="match status" value="2"/>
</dbReference>
<keyword evidence="5" id="KW-0540">Nuclease</keyword>
<feature type="region of interest" description="Disordered" evidence="16">
    <location>
        <begin position="2334"/>
        <end position="2358"/>
    </location>
</feature>
<dbReference type="STRING" id="1890364.A0A2P6MP08"/>
<feature type="region of interest" description="Disordered" evidence="16">
    <location>
        <begin position="411"/>
        <end position="445"/>
    </location>
</feature>
<feature type="non-terminal residue" evidence="21">
    <location>
        <position position="2543"/>
    </location>
</feature>
<evidence type="ECO:0000256" key="7">
    <source>
        <dbReference type="ARBA" id="ARBA00022750"/>
    </source>
</evidence>
<dbReference type="InterPro" id="IPR041373">
    <property type="entry name" value="RT_RNaseH"/>
</dbReference>
<dbReference type="PROSITE" id="PS50013">
    <property type="entry name" value="CHROMO_2"/>
    <property type="match status" value="1"/>
</dbReference>
<keyword evidence="7" id="KW-0064">Aspartyl protease</keyword>
<keyword evidence="15" id="KW-0233">DNA recombination</keyword>
<dbReference type="FunFam" id="3.30.420.10:FF:000032">
    <property type="entry name" value="Retrovirus-related Pol polyprotein from transposon 297-like Protein"/>
    <property type="match status" value="1"/>
</dbReference>
<dbReference type="InterPro" id="IPR011701">
    <property type="entry name" value="MFS"/>
</dbReference>
<dbReference type="PANTHER" id="PTHR37984:SF5">
    <property type="entry name" value="PROTEIN NYNRIN-LIKE"/>
    <property type="match status" value="1"/>
</dbReference>
<dbReference type="Gene3D" id="3.10.20.370">
    <property type="match status" value="1"/>
</dbReference>
<dbReference type="SUPFAM" id="SSF54160">
    <property type="entry name" value="Chromo domain-like"/>
    <property type="match status" value="1"/>
</dbReference>
<feature type="region of interest" description="Disordered" evidence="16">
    <location>
        <begin position="1"/>
        <end position="31"/>
    </location>
</feature>
<keyword evidence="13" id="KW-0239">DNA-directed DNA polymerase</keyword>
<evidence type="ECO:0000256" key="5">
    <source>
        <dbReference type="ARBA" id="ARBA00022722"/>
    </source>
</evidence>
<dbReference type="EMBL" id="MDYQ01000605">
    <property type="protein sequence ID" value="PRP73443.1"/>
    <property type="molecule type" value="Genomic_DNA"/>
</dbReference>
<dbReference type="Pfam" id="PF24626">
    <property type="entry name" value="SH3_Tf2-1"/>
    <property type="match status" value="1"/>
</dbReference>
<keyword evidence="2" id="KW-0645">Protease</keyword>
<evidence type="ECO:0000259" key="18">
    <source>
        <dbReference type="PROSITE" id="PS50013"/>
    </source>
</evidence>
<dbReference type="Gene3D" id="1.20.1250.20">
    <property type="entry name" value="MFS general substrate transporter like domains"/>
    <property type="match status" value="1"/>
</dbReference>
<feature type="transmembrane region" description="Helical" evidence="17">
    <location>
        <begin position="2455"/>
        <end position="2472"/>
    </location>
</feature>
<evidence type="ECO:0000256" key="14">
    <source>
        <dbReference type="ARBA" id="ARBA00023125"/>
    </source>
</evidence>
<evidence type="ECO:0000256" key="13">
    <source>
        <dbReference type="ARBA" id="ARBA00022932"/>
    </source>
</evidence>
<evidence type="ECO:0000256" key="6">
    <source>
        <dbReference type="ARBA" id="ARBA00022723"/>
    </source>
</evidence>
<accession>A0A2P6MP08</accession>
<organism evidence="21 22">
    <name type="scientific">Planoprotostelium fungivorum</name>
    <dbReference type="NCBI Taxonomy" id="1890364"/>
    <lineage>
        <taxon>Eukaryota</taxon>
        <taxon>Amoebozoa</taxon>
        <taxon>Evosea</taxon>
        <taxon>Variosea</taxon>
        <taxon>Cavosteliida</taxon>
        <taxon>Cavosteliaceae</taxon>
        <taxon>Planoprotostelium</taxon>
    </lineage>
</organism>
<evidence type="ECO:0000256" key="2">
    <source>
        <dbReference type="ARBA" id="ARBA00022670"/>
    </source>
</evidence>
<dbReference type="InterPro" id="IPR001584">
    <property type="entry name" value="Integrase_cat-core"/>
</dbReference>
<dbReference type="GO" id="GO:0006508">
    <property type="term" value="P:proteolysis"/>
    <property type="evidence" value="ECO:0007669"/>
    <property type="project" value="UniProtKB-KW"/>
</dbReference>
<dbReference type="SUPFAM" id="SSF56672">
    <property type="entry name" value="DNA/RNA polymerases"/>
    <property type="match status" value="2"/>
</dbReference>
<dbReference type="Gene3D" id="3.30.420.10">
    <property type="entry name" value="Ribonuclease H-like superfamily/Ribonuclease H"/>
    <property type="match status" value="1"/>
</dbReference>
<keyword evidence="10" id="KW-0460">Magnesium</keyword>
<feature type="domain" description="Chromo" evidence="18">
    <location>
        <begin position="2119"/>
        <end position="2188"/>
    </location>
</feature>
<dbReference type="PANTHER" id="PTHR37984">
    <property type="entry name" value="PROTEIN CBG26694"/>
    <property type="match status" value="1"/>
</dbReference>
<dbReference type="InParanoid" id="A0A2P6MP08"/>
<feature type="compositionally biased region" description="Polar residues" evidence="16">
    <location>
        <begin position="1"/>
        <end position="19"/>
    </location>
</feature>
<feature type="domain" description="Reverse transcriptase" evidence="19">
    <location>
        <begin position="1268"/>
        <end position="1447"/>
    </location>
</feature>
<dbReference type="InterPro" id="IPR000477">
    <property type="entry name" value="RT_dom"/>
</dbReference>
<dbReference type="EC" id="2.7.7.49" evidence="1"/>
<feature type="transmembrane region" description="Helical" evidence="17">
    <location>
        <begin position="2410"/>
        <end position="2435"/>
    </location>
</feature>
<feature type="compositionally biased region" description="Pro residues" evidence="16">
    <location>
        <begin position="161"/>
        <end position="173"/>
    </location>
</feature>
<evidence type="ECO:0000256" key="15">
    <source>
        <dbReference type="ARBA" id="ARBA00023172"/>
    </source>
</evidence>
<dbReference type="Gene3D" id="1.10.340.70">
    <property type="match status" value="1"/>
</dbReference>
<feature type="non-terminal residue" evidence="21">
    <location>
        <position position="1"/>
    </location>
</feature>
<dbReference type="InterPro" id="IPR036259">
    <property type="entry name" value="MFS_trans_sf"/>
</dbReference>
<dbReference type="GO" id="GO:0006310">
    <property type="term" value="P:DNA recombination"/>
    <property type="evidence" value="ECO:0007669"/>
    <property type="project" value="UniProtKB-KW"/>
</dbReference>
<dbReference type="GO" id="GO:0003677">
    <property type="term" value="F:DNA binding"/>
    <property type="evidence" value="ECO:0007669"/>
    <property type="project" value="UniProtKB-KW"/>
</dbReference>
<dbReference type="SUPFAM" id="SSF53098">
    <property type="entry name" value="Ribonuclease H-like"/>
    <property type="match status" value="1"/>
</dbReference>
<dbReference type="OrthoDB" id="4369127at2759"/>
<dbReference type="InterPro" id="IPR012337">
    <property type="entry name" value="RNaseH-like_sf"/>
</dbReference>
<dbReference type="Pfam" id="PF17921">
    <property type="entry name" value="Integrase_H2C2"/>
    <property type="match status" value="1"/>
</dbReference>
<evidence type="ECO:0000256" key="8">
    <source>
        <dbReference type="ARBA" id="ARBA00022759"/>
    </source>
</evidence>
<dbReference type="Proteomes" id="UP000241769">
    <property type="component" value="Unassembled WGS sequence"/>
</dbReference>
<dbReference type="Gene3D" id="3.30.70.270">
    <property type="match status" value="2"/>
</dbReference>
<keyword evidence="17" id="KW-0472">Membrane</keyword>
<dbReference type="CDD" id="cd01647">
    <property type="entry name" value="RT_LTR"/>
    <property type="match status" value="1"/>
</dbReference>
<keyword evidence="17" id="KW-1133">Transmembrane helix</keyword>
<dbReference type="Pfam" id="PF07690">
    <property type="entry name" value="MFS_1"/>
    <property type="match status" value="1"/>
</dbReference>
<keyword evidence="4" id="KW-0548">Nucleotidyltransferase</keyword>
<evidence type="ECO:0000313" key="21">
    <source>
        <dbReference type="EMBL" id="PRP73443.1"/>
    </source>
</evidence>
<dbReference type="InterPro" id="IPR056924">
    <property type="entry name" value="SH3_Tf2-1"/>
</dbReference>
<keyword evidence="3" id="KW-0808">Transferase</keyword>
<dbReference type="Gene3D" id="2.40.70.10">
    <property type="entry name" value="Acid Proteases"/>
    <property type="match status" value="1"/>
</dbReference>
<evidence type="ECO:0000256" key="12">
    <source>
        <dbReference type="ARBA" id="ARBA00022918"/>
    </source>
</evidence>
<dbReference type="SMART" id="SM00298">
    <property type="entry name" value="CHROMO"/>
    <property type="match status" value="1"/>
</dbReference>
<dbReference type="InterPro" id="IPR043128">
    <property type="entry name" value="Rev_trsase/Diguanyl_cyclase"/>
</dbReference>
<dbReference type="Pfam" id="PF00385">
    <property type="entry name" value="Chromo"/>
    <property type="match status" value="1"/>
</dbReference>
<dbReference type="Pfam" id="PF17917">
    <property type="entry name" value="RT_RNaseH"/>
    <property type="match status" value="1"/>
</dbReference>
<feature type="transmembrane region" description="Helical" evidence="17">
    <location>
        <begin position="2503"/>
        <end position="2526"/>
    </location>
</feature>
<dbReference type="InterPro" id="IPR043502">
    <property type="entry name" value="DNA/RNA_pol_sf"/>
</dbReference>
<dbReference type="InterPro" id="IPR016197">
    <property type="entry name" value="Chromo-like_dom_sf"/>
</dbReference>
<feature type="region of interest" description="Disordered" evidence="16">
    <location>
        <begin position="100"/>
        <end position="176"/>
    </location>
</feature>
<dbReference type="PROSITE" id="PS50994">
    <property type="entry name" value="INTEGRASE"/>
    <property type="match status" value="1"/>
</dbReference>
<evidence type="ECO:0000256" key="16">
    <source>
        <dbReference type="SAM" id="MobiDB-lite"/>
    </source>
</evidence>
<dbReference type="GO" id="GO:0022857">
    <property type="term" value="F:transmembrane transporter activity"/>
    <property type="evidence" value="ECO:0007669"/>
    <property type="project" value="InterPro"/>
</dbReference>
<dbReference type="PROSITE" id="PS50878">
    <property type="entry name" value="RT_POL"/>
    <property type="match status" value="1"/>
</dbReference>
<dbReference type="InterPro" id="IPR000953">
    <property type="entry name" value="Chromo/chromo_shadow_dom"/>
</dbReference>
<dbReference type="GO" id="GO:0046872">
    <property type="term" value="F:metal ion binding"/>
    <property type="evidence" value="ECO:0007669"/>
    <property type="project" value="UniProtKB-KW"/>
</dbReference>
<dbReference type="InterPro" id="IPR041588">
    <property type="entry name" value="Integrase_H2C2"/>
</dbReference>
<feature type="region of interest" description="Disordered" evidence="16">
    <location>
        <begin position="611"/>
        <end position="645"/>
    </location>
</feature>